<proteinExistence type="predicted"/>
<dbReference type="Proteomes" id="UP001281410">
    <property type="component" value="Unassembled WGS sequence"/>
</dbReference>
<evidence type="ECO:0000313" key="1">
    <source>
        <dbReference type="EMBL" id="KAK3226491.1"/>
    </source>
</evidence>
<comment type="caution">
    <text evidence="1">The sequence shown here is derived from an EMBL/GenBank/DDBJ whole genome shotgun (WGS) entry which is preliminary data.</text>
</comment>
<gene>
    <name evidence="1" type="ORF">Dsin_006353</name>
</gene>
<dbReference type="EMBL" id="JANJYJ010000002">
    <property type="protein sequence ID" value="KAK3226491.1"/>
    <property type="molecule type" value="Genomic_DNA"/>
</dbReference>
<sequence>MVECFKMCKGVNLRLSWWRQEVKILHQTSNSNTKDWQCKDDSGAASLSDSEREVTEVIPVGFDLGLLYQEPLGPKLLGVLPVRGVVG</sequence>
<dbReference type="AlphaFoldDB" id="A0AAE0EFJ7"/>
<name>A0AAE0EFJ7_9ROSI</name>
<accession>A0AAE0EFJ7</accession>
<keyword evidence="2" id="KW-1185">Reference proteome</keyword>
<evidence type="ECO:0000313" key="2">
    <source>
        <dbReference type="Proteomes" id="UP001281410"/>
    </source>
</evidence>
<protein>
    <submittedName>
        <fullName evidence="1">Uncharacterized protein</fullName>
    </submittedName>
</protein>
<organism evidence="1 2">
    <name type="scientific">Dipteronia sinensis</name>
    <dbReference type="NCBI Taxonomy" id="43782"/>
    <lineage>
        <taxon>Eukaryota</taxon>
        <taxon>Viridiplantae</taxon>
        <taxon>Streptophyta</taxon>
        <taxon>Embryophyta</taxon>
        <taxon>Tracheophyta</taxon>
        <taxon>Spermatophyta</taxon>
        <taxon>Magnoliopsida</taxon>
        <taxon>eudicotyledons</taxon>
        <taxon>Gunneridae</taxon>
        <taxon>Pentapetalae</taxon>
        <taxon>rosids</taxon>
        <taxon>malvids</taxon>
        <taxon>Sapindales</taxon>
        <taxon>Sapindaceae</taxon>
        <taxon>Hippocastanoideae</taxon>
        <taxon>Acereae</taxon>
        <taxon>Dipteronia</taxon>
    </lineage>
</organism>
<reference evidence="1" key="1">
    <citation type="journal article" date="2023" name="Plant J.">
        <title>Genome sequences and population genomics provide insights into the demographic history, inbreeding, and mutation load of two 'living fossil' tree species of Dipteronia.</title>
        <authorList>
            <person name="Feng Y."/>
            <person name="Comes H.P."/>
            <person name="Chen J."/>
            <person name="Zhu S."/>
            <person name="Lu R."/>
            <person name="Zhang X."/>
            <person name="Li P."/>
            <person name="Qiu J."/>
            <person name="Olsen K.M."/>
            <person name="Qiu Y."/>
        </authorList>
    </citation>
    <scope>NUCLEOTIDE SEQUENCE</scope>
    <source>
        <strain evidence="1">NBL</strain>
    </source>
</reference>